<gene>
    <name evidence="2" type="ORF">PORCRE_1279</name>
</gene>
<feature type="signal peptide" evidence="1">
    <location>
        <begin position="1"/>
        <end position="33"/>
    </location>
</feature>
<accession>T1DT30</accession>
<proteinExistence type="predicted"/>
<sequence length="197" mass="21947">MQERKKRKEKKMKKFAWSFVALMVMLVAFSACSSDDPTPRPNTIPKEIAATGTKALDLAGNKQISDYIEFSLDDFKELSQIGKENYGWIEKISVDISSGAMREFNFQLPGDVELSDVEVACADQTISVGSIKESGPVRIGNMASEEIRFYETILNEVAKRGKAKISFKMNLSKPMISIPGKVSVTISALFSMRDEMK</sequence>
<evidence type="ECO:0000313" key="3">
    <source>
        <dbReference type="Proteomes" id="UP000018031"/>
    </source>
</evidence>
<reference evidence="3" key="1">
    <citation type="journal article" date="2013" name="Genome">
        <title>Draft Genome Sequences of Porphyromonas crevioricanis JCM 15906T and Porphyromonas cansulci JCM 13913T Isolated from a Canine Oral Cavity.</title>
        <authorList>
            <person name="Sakamoto M."/>
            <person name="Tanaka N."/>
            <person name="Shiwa Y."/>
            <person name="Yoshikawa H."/>
            <person name="Ohkuma M."/>
        </authorList>
    </citation>
    <scope>NUCLEOTIDE SEQUENCE [LARGE SCALE GENOMIC DNA]</scope>
    <source>
        <strain evidence="3">JCM 15906</strain>
    </source>
</reference>
<evidence type="ECO:0008006" key="4">
    <source>
        <dbReference type="Google" id="ProtNLM"/>
    </source>
</evidence>
<name>T1DT30_9PORP</name>
<protein>
    <recommendedName>
        <fullName evidence="4">Lipoprotein</fullName>
    </recommendedName>
</protein>
<comment type="caution">
    <text evidence="2">The sequence shown here is derived from an EMBL/GenBank/DDBJ whole genome shotgun (WGS) entry which is preliminary data.</text>
</comment>
<evidence type="ECO:0000313" key="2">
    <source>
        <dbReference type="EMBL" id="GAD05574.1"/>
    </source>
</evidence>
<dbReference type="Proteomes" id="UP000018031">
    <property type="component" value="Unassembled WGS sequence"/>
</dbReference>
<feature type="chain" id="PRO_5004587056" description="Lipoprotein" evidence="1">
    <location>
        <begin position="34"/>
        <end position="197"/>
    </location>
</feature>
<keyword evidence="1" id="KW-0732">Signal</keyword>
<dbReference type="AlphaFoldDB" id="T1DT30"/>
<dbReference type="EMBL" id="BAOU01000033">
    <property type="protein sequence ID" value="GAD05574.1"/>
    <property type="molecule type" value="Genomic_DNA"/>
</dbReference>
<organism evidence="2 3">
    <name type="scientific">Porphyromonas crevioricanis JCM 15906</name>
    <dbReference type="NCBI Taxonomy" id="1305617"/>
    <lineage>
        <taxon>Bacteria</taxon>
        <taxon>Pseudomonadati</taxon>
        <taxon>Bacteroidota</taxon>
        <taxon>Bacteroidia</taxon>
        <taxon>Bacteroidales</taxon>
        <taxon>Porphyromonadaceae</taxon>
        <taxon>Porphyromonas</taxon>
    </lineage>
</organism>
<dbReference type="PROSITE" id="PS51257">
    <property type="entry name" value="PROKAR_LIPOPROTEIN"/>
    <property type="match status" value="1"/>
</dbReference>
<evidence type="ECO:0000256" key="1">
    <source>
        <dbReference type="SAM" id="SignalP"/>
    </source>
</evidence>
<reference evidence="2 3" key="2">
    <citation type="journal article" date="2013" name="Genome Announc.">
        <title>Draft Genome Sequences of Porphyromonas crevioricanis JCM 15906T and Porphyromonas cansulci JCM 13913T Isolated from a Canine Oral Cavity.</title>
        <authorList>
            <person name="Sakamoto M."/>
            <person name="Tanaka N."/>
            <person name="Shiwa Y."/>
            <person name="Yoshikawa H."/>
            <person name="Ohkuma M."/>
        </authorList>
    </citation>
    <scope>NUCLEOTIDE SEQUENCE [LARGE SCALE GENOMIC DNA]</scope>
    <source>
        <strain evidence="2 3">JCM 15906</strain>
    </source>
</reference>